<organism evidence="1 2">
    <name type="scientific">Habropoda laboriosa</name>
    <dbReference type="NCBI Taxonomy" id="597456"/>
    <lineage>
        <taxon>Eukaryota</taxon>
        <taxon>Metazoa</taxon>
        <taxon>Ecdysozoa</taxon>
        <taxon>Arthropoda</taxon>
        <taxon>Hexapoda</taxon>
        <taxon>Insecta</taxon>
        <taxon>Pterygota</taxon>
        <taxon>Neoptera</taxon>
        <taxon>Endopterygota</taxon>
        <taxon>Hymenoptera</taxon>
        <taxon>Apocrita</taxon>
        <taxon>Aculeata</taxon>
        <taxon>Apoidea</taxon>
        <taxon>Anthophila</taxon>
        <taxon>Apidae</taxon>
        <taxon>Habropoda</taxon>
    </lineage>
</organism>
<feature type="non-terminal residue" evidence="1">
    <location>
        <position position="1"/>
    </location>
</feature>
<dbReference type="Gene3D" id="3.30.420.10">
    <property type="entry name" value="Ribonuclease H-like superfamily/Ribonuclease H"/>
    <property type="match status" value="1"/>
</dbReference>
<reference evidence="1 2" key="1">
    <citation type="submission" date="2015-07" db="EMBL/GenBank/DDBJ databases">
        <title>The genome of Habropoda laboriosa.</title>
        <authorList>
            <person name="Pan H."/>
            <person name="Kapheim K."/>
        </authorList>
    </citation>
    <scope>NUCLEOTIDE SEQUENCE [LARGE SCALE GENOMIC DNA]</scope>
    <source>
        <strain evidence="1">0110345459</strain>
    </source>
</reference>
<dbReference type="Proteomes" id="UP000053825">
    <property type="component" value="Unassembled WGS sequence"/>
</dbReference>
<evidence type="ECO:0000313" key="1">
    <source>
        <dbReference type="EMBL" id="KOC60087.1"/>
    </source>
</evidence>
<gene>
    <name evidence="1" type="ORF">WH47_09085</name>
</gene>
<keyword evidence="2" id="KW-1185">Reference proteome</keyword>
<dbReference type="GO" id="GO:0003676">
    <property type="term" value="F:nucleic acid binding"/>
    <property type="evidence" value="ECO:0007669"/>
    <property type="project" value="InterPro"/>
</dbReference>
<sequence>HVSRPVREFLNNMFASCWKGPSLVPYLWPPRSPDINPFDFFLWDAVKEFMYTLCIQQIRNVEKLENMLDLH</sequence>
<evidence type="ECO:0000313" key="2">
    <source>
        <dbReference type="Proteomes" id="UP000053825"/>
    </source>
</evidence>
<dbReference type="AlphaFoldDB" id="A0A0L7QN63"/>
<dbReference type="InterPro" id="IPR036397">
    <property type="entry name" value="RNaseH_sf"/>
</dbReference>
<dbReference type="PANTHER" id="PTHR47326:SF1">
    <property type="entry name" value="HTH PSQ-TYPE DOMAIN-CONTAINING PROTEIN"/>
    <property type="match status" value="1"/>
</dbReference>
<proteinExistence type="predicted"/>
<name>A0A0L7QN63_9HYME</name>
<dbReference type="EMBL" id="KQ414856">
    <property type="protein sequence ID" value="KOC60087.1"/>
    <property type="molecule type" value="Genomic_DNA"/>
</dbReference>
<dbReference type="PANTHER" id="PTHR47326">
    <property type="entry name" value="TRANSPOSABLE ELEMENT TC3 TRANSPOSASE-LIKE PROTEIN"/>
    <property type="match status" value="1"/>
</dbReference>
<accession>A0A0L7QN63</accession>
<protein>
    <submittedName>
        <fullName evidence="1">Uncharacterized protein</fullName>
    </submittedName>
</protein>